<feature type="chain" id="PRO_5026279450" evidence="4">
    <location>
        <begin position="23"/>
        <end position="161"/>
    </location>
</feature>
<reference evidence="7" key="1">
    <citation type="submission" date="2019-12" db="EMBL/GenBank/DDBJ databases">
        <title>Complete genome of Terracaulis silvestris 0127_4.</title>
        <authorList>
            <person name="Vieira S."/>
            <person name="Riedel T."/>
            <person name="Sproer C."/>
            <person name="Pascual J."/>
            <person name="Boedeker C."/>
            <person name="Overmann J."/>
        </authorList>
    </citation>
    <scope>NUCLEOTIDE SEQUENCE [LARGE SCALE GENOMIC DNA]</scope>
    <source>
        <strain evidence="7">0127_4</strain>
    </source>
</reference>
<organism evidence="6 7">
    <name type="scientific">Terricaulis silvestris</name>
    <dbReference type="NCBI Taxonomy" id="2686094"/>
    <lineage>
        <taxon>Bacteria</taxon>
        <taxon>Pseudomonadati</taxon>
        <taxon>Pseudomonadota</taxon>
        <taxon>Alphaproteobacteria</taxon>
        <taxon>Caulobacterales</taxon>
        <taxon>Caulobacteraceae</taxon>
        <taxon>Terricaulis</taxon>
    </lineage>
</organism>
<dbReference type="InterPro" id="IPR007450">
    <property type="entry name" value="BamE_dom"/>
</dbReference>
<gene>
    <name evidence="6" type="ORF">DSM104635_02132</name>
</gene>
<sequence length="161" mass="17823">MNRGFLRLSAAALALGAAAACAPVTTYSGFRPERNDVEIADPQIGVDTRSTVQQRFGSPSTTAVFDATSWYYVSQTQERIAFYTPRTTDRRVMIVRFDGDTVTAVEKFGLERGRLVNYSSDYTPTRGRELGLIEQLLGNVGTTPPLPNANENEQGPRRDRE</sequence>
<dbReference type="InterPro" id="IPR037873">
    <property type="entry name" value="BamE-like"/>
</dbReference>
<feature type="signal peptide" evidence="4">
    <location>
        <begin position="1"/>
        <end position="22"/>
    </location>
</feature>
<dbReference type="Pfam" id="PF04355">
    <property type="entry name" value="BamE"/>
    <property type="match status" value="1"/>
</dbReference>
<protein>
    <submittedName>
        <fullName evidence="6">SmpA / OmlA family protein</fullName>
    </submittedName>
</protein>
<evidence type="ECO:0000256" key="2">
    <source>
        <dbReference type="ARBA" id="ARBA00023136"/>
    </source>
</evidence>
<dbReference type="KEGG" id="tsv:DSM104635_02132"/>
<evidence type="ECO:0000256" key="3">
    <source>
        <dbReference type="SAM" id="MobiDB-lite"/>
    </source>
</evidence>
<keyword evidence="7" id="KW-1185">Reference proteome</keyword>
<evidence type="ECO:0000313" key="6">
    <source>
        <dbReference type="EMBL" id="QGZ95283.1"/>
    </source>
</evidence>
<dbReference type="EMBL" id="CP047045">
    <property type="protein sequence ID" value="QGZ95283.1"/>
    <property type="molecule type" value="Genomic_DNA"/>
</dbReference>
<dbReference type="Proteomes" id="UP000431269">
    <property type="component" value="Chromosome"/>
</dbReference>
<dbReference type="Gene3D" id="3.30.1450.10">
    <property type="match status" value="1"/>
</dbReference>
<evidence type="ECO:0000256" key="4">
    <source>
        <dbReference type="SAM" id="SignalP"/>
    </source>
</evidence>
<evidence type="ECO:0000259" key="5">
    <source>
        <dbReference type="Pfam" id="PF04355"/>
    </source>
</evidence>
<keyword evidence="1 4" id="KW-0732">Signal</keyword>
<keyword evidence="2" id="KW-0472">Membrane</keyword>
<proteinExistence type="predicted"/>
<dbReference type="AlphaFoldDB" id="A0A6I6MVV5"/>
<dbReference type="PROSITE" id="PS51257">
    <property type="entry name" value="PROKAR_LIPOPROTEIN"/>
    <property type="match status" value="1"/>
</dbReference>
<evidence type="ECO:0000313" key="7">
    <source>
        <dbReference type="Proteomes" id="UP000431269"/>
    </source>
</evidence>
<dbReference type="GO" id="GO:0019867">
    <property type="term" value="C:outer membrane"/>
    <property type="evidence" value="ECO:0007669"/>
    <property type="project" value="InterPro"/>
</dbReference>
<feature type="domain" description="Outer membrane protein assembly factor BamE" evidence="5">
    <location>
        <begin position="40"/>
        <end position="104"/>
    </location>
</feature>
<evidence type="ECO:0000256" key="1">
    <source>
        <dbReference type="ARBA" id="ARBA00022729"/>
    </source>
</evidence>
<name>A0A6I6MVV5_9CAUL</name>
<dbReference type="RefSeq" id="WP_158766158.1">
    <property type="nucleotide sequence ID" value="NZ_CP047045.1"/>
</dbReference>
<feature type="region of interest" description="Disordered" evidence="3">
    <location>
        <begin position="138"/>
        <end position="161"/>
    </location>
</feature>
<accession>A0A6I6MVV5</accession>